<keyword evidence="1" id="KW-0378">Hydrolase</keyword>
<dbReference type="GO" id="GO:0016791">
    <property type="term" value="F:phosphatase activity"/>
    <property type="evidence" value="ECO:0007669"/>
    <property type="project" value="UniProtKB-ARBA"/>
</dbReference>
<dbReference type="SFLD" id="SFLDS00003">
    <property type="entry name" value="Haloacid_Dehalogenase"/>
    <property type="match status" value="1"/>
</dbReference>
<dbReference type="Gene3D" id="3.30.1240.10">
    <property type="match status" value="1"/>
</dbReference>
<protein>
    <submittedName>
        <fullName evidence="1">Cof-type HAD-IIB family hydrolase</fullName>
    </submittedName>
</protein>
<dbReference type="GO" id="GO:0005829">
    <property type="term" value="C:cytosol"/>
    <property type="evidence" value="ECO:0007669"/>
    <property type="project" value="TreeGrafter"/>
</dbReference>
<dbReference type="InterPro" id="IPR000150">
    <property type="entry name" value="Cof"/>
</dbReference>
<dbReference type="NCBIfam" id="TIGR00099">
    <property type="entry name" value="Cof-subfamily"/>
    <property type="match status" value="1"/>
</dbReference>
<dbReference type="AlphaFoldDB" id="A0A6N8CL25"/>
<dbReference type="OrthoDB" id="9781413at2"/>
<reference evidence="1 2" key="1">
    <citation type="submission" date="2019-11" db="EMBL/GenBank/DDBJ databases">
        <title>Terrilactibacillus tamarindus sp. nov. BCM23-1 isolated from bark of Tamarindus indica.</title>
        <authorList>
            <person name="Kingkaew E."/>
            <person name="Tanasupawat S."/>
        </authorList>
    </citation>
    <scope>NUCLEOTIDE SEQUENCE [LARGE SCALE GENOMIC DNA]</scope>
    <source>
        <strain evidence="1 2">BCM23-1</strain>
    </source>
</reference>
<dbReference type="CDD" id="cd07516">
    <property type="entry name" value="HAD_Pase"/>
    <property type="match status" value="1"/>
</dbReference>
<name>A0A6N8CL25_9BACI</name>
<proteinExistence type="predicted"/>
<keyword evidence="2" id="KW-1185">Reference proteome</keyword>
<accession>A0A6N8CL25</accession>
<dbReference type="PANTHER" id="PTHR10000:SF23">
    <property type="entry name" value="5-AMINO-6-(5-PHOSPHO-D-RIBITYLAMINO)URACIL PHOSPHATASE YITU"/>
    <property type="match status" value="1"/>
</dbReference>
<dbReference type="InterPro" id="IPR023214">
    <property type="entry name" value="HAD_sf"/>
</dbReference>
<gene>
    <name evidence="1" type="ORF">GMB86_00810</name>
</gene>
<dbReference type="Gene3D" id="3.40.50.1000">
    <property type="entry name" value="HAD superfamily/HAD-like"/>
    <property type="match status" value="1"/>
</dbReference>
<dbReference type="RefSeq" id="WP_155215835.1">
    <property type="nucleotide sequence ID" value="NZ_WNHB01000001.1"/>
</dbReference>
<dbReference type="Pfam" id="PF08282">
    <property type="entry name" value="Hydrolase_3"/>
    <property type="match status" value="1"/>
</dbReference>
<dbReference type="GO" id="GO:0000287">
    <property type="term" value="F:magnesium ion binding"/>
    <property type="evidence" value="ECO:0007669"/>
    <property type="project" value="TreeGrafter"/>
</dbReference>
<dbReference type="InterPro" id="IPR036412">
    <property type="entry name" value="HAD-like_sf"/>
</dbReference>
<dbReference type="NCBIfam" id="TIGR01484">
    <property type="entry name" value="HAD-SF-IIB"/>
    <property type="match status" value="1"/>
</dbReference>
<evidence type="ECO:0000313" key="1">
    <source>
        <dbReference type="EMBL" id="MTT30554.1"/>
    </source>
</evidence>
<dbReference type="PROSITE" id="PS01228">
    <property type="entry name" value="COF_1"/>
    <property type="match status" value="1"/>
</dbReference>
<dbReference type="EMBL" id="WNHB01000001">
    <property type="protein sequence ID" value="MTT30554.1"/>
    <property type="molecule type" value="Genomic_DNA"/>
</dbReference>
<dbReference type="SUPFAM" id="SSF56784">
    <property type="entry name" value="HAD-like"/>
    <property type="match status" value="1"/>
</dbReference>
<evidence type="ECO:0000313" key="2">
    <source>
        <dbReference type="Proteomes" id="UP000440978"/>
    </source>
</evidence>
<dbReference type="Proteomes" id="UP000440978">
    <property type="component" value="Unassembled WGS sequence"/>
</dbReference>
<dbReference type="PANTHER" id="PTHR10000">
    <property type="entry name" value="PHOSPHOSERINE PHOSPHATASE"/>
    <property type="match status" value="1"/>
</dbReference>
<dbReference type="InterPro" id="IPR006379">
    <property type="entry name" value="HAD-SF_hydro_IIB"/>
</dbReference>
<comment type="caution">
    <text evidence="1">The sequence shown here is derived from an EMBL/GenBank/DDBJ whole genome shotgun (WGS) entry which is preliminary data.</text>
</comment>
<sequence length="268" mass="30272">MRKHLIAVDLDGTLLTEEKTISKRTKKVLQQAASDGHVVVISTGRPYRASKMYYHELGLTTPIVNYNGAYVHHPLNLHWGVKHTPLDNKTIKTIFQTCSAYDLQNIIAEHLDDVYIRNDEPDTVSFFNVGDPKIYKNENLREELTINPTCLLIQPRPKDIVSLTQDLFNSHSDQIHHCTWGEPWNIIEVYNPIVNKAYGLQMIAQDVGVTPEDIIAFGDEENDIEMLQYAGKGVAMGNANVKIKSIADDVTLSNEEDGIATYLERVLK</sequence>
<dbReference type="SFLD" id="SFLDG01140">
    <property type="entry name" value="C2.B:_Phosphomannomutase_and_P"/>
    <property type="match status" value="1"/>
</dbReference>
<organism evidence="1 2">
    <name type="scientific">Terrilactibacillus tamarindi</name>
    <dbReference type="NCBI Taxonomy" id="2599694"/>
    <lineage>
        <taxon>Bacteria</taxon>
        <taxon>Bacillati</taxon>
        <taxon>Bacillota</taxon>
        <taxon>Bacilli</taxon>
        <taxon>Bacillales</taxon>
        <taxon>Bacillaceae</taxon>
        <taxon>Terrilactibacillus</taxon>
    </lineage>
</organism>